<proteinExistence type="predicted"/>
<accession>M5FT81</accession>
<evidence type="ECO:0000256" key="1">
    <source>
        <dbReference type="SAM" id="MobiDB-lite"/>
    </source>
</evidence>
<dbReference type="GeneID" id="63688178"/>
<keyword evidence="3" id="KW-1185">Reference proteome</keyword>
<sequence>MLPLEPPEPEPLSLSDMLHMDSDEDDSGEDEIDDGIIEELSEPQRRFRRPTYGHNKSNGQNGALRSNTQQGSSTKVDPAIVEYQI</sequence>
<gene>
    <name evidence="2" type="ORF">DACRYDRAFT_23136</name>
</gene>
<evidence type="ECO:0000313" key="2">
    <source>
        <dbReference type="EMBL" id="EJU00811.1"/>
    </source>
</evidence>
<dbReference type="EMBL" id="JH795866">
    <property type="protein sequence ID" value="EJU00811.1"/>
    <property type="molecule type" value="Genomic_DNA"/>
</dbReference>
<feature type="compositionally biased region" description="Polar residues" evidence="1">
    <location>
        <begin position="54"/>
        <end position="75"/>
    </location>
</feature>
<reference evidence="2 3" key="1">
    <citation type="journal article" date="2012" name="Science">
        <title>The Paleozoic origin of enzymatic lignin decomposition reconstructed from 31 fungal genomes.</title>
        <authorList>
            <person name="Floudas D."/>
            <person name="Binder M."/>
            <person name="Riley R."/>
            <person name="Barry K."/>
            <person name="Blanchette R.A."/>
            <person name="Henrissat B."/>
            <person name="Martinez A.T."/>
            <person name="Otillar R."/>
            <person name="Spatafora J.W."/>
            <person name="Yadav J.S."/>
            <person name="Aerts A."/>
            <person name="Benoit I."/>
            <person name="Boyd A."/>
            <person name="Carlson A."/>
            <person name="Copeland A."/>
            <person name="Coutinho P.M."/>
            <person name="de Vries R.P."/>
            <person name="Ferreira P."/>
            <person name="Findley K."/>
            <person name="Foster B."/>
            <person name="Gaskell J."/>
            <person name="Glotzer D."/>
            <person name="Gorecki P."/>
            <person name="Heitman J."/>
            <person name="Hesse C."/>
            <person name="Hori C."/>
            <person name="Igarashi K."/>
            <person name="Jurgens J.A."/>
            <person name="Kallen N."/>
            <person name="Kersten P."/>
            <person name="Kohler A."/>
            <person name="Kuees U."/>
            <person name="Kumar T.K.A."/>
            <person name="Kuo A."/>
            <person name="LaButti K."/>
            <person name="Larrondo L.F."/>
            <person name="Lindquist E."/>
            <person name="Ling A."/>
            <person name="Lombard V."/>
            <person name="Lucas S."/>
            <person name="Lundell T."/>
            <person name="Martin R."/>
            <person name="McLaughlin D.J."/>
            <person name="Morgenstern I."/>
            <person name="Morin E."/>
            <person name="Murat C."/>
            <person name="Nagy L.G."/>
            <person name="Nolan M."/>
            <person name="Ohm R.A."/>
            <person name="Patyshakuliyeva A."/>
            <person name="Rokas A."/>
            <person name="Ruiz-Duenas F.J."/>
            <person name="Sabat G."/>
            <person name="Salamov A."/>
            <person name="Samejima M."/>
            <person name="Schmutz J."/>
            <person name="Slot J.C."/>
            <person name="St John F."/>
            <person name="Stenlid J."/>
            <person name="Sun H."/>
            <person name="Sun S."/>
            <person name="Syed K."/>
            <person name="Tsang A."/>
            <person name="Wiebenga A."/>
            <person name="Young D."/>
            <person name="Pisabarro A."/>
            <person name="Eastwood D.C."/>
            <person name="Martin F."/>
            <person name="Cullen D."/>
            <person name="Grigoriev I.V."/>
            <person name="Hibbett D.S."/>
        </authorList>
    </citation>
    <scope>NUCLEOTIDE SEQUENCE [LARGE SCALE GENOMIC DNA]</scope>
    <source>
        <strain evidence="2 3">DJM-731 SS1</strain>
    </source>
</reference>
<dbReference type="AlphaFoldDB" id="M5FT81"/>
<feature type="compositionally biased region" description="Acidic residues" evidence="1">
    <location>
        <begin position="22"/>
        <end position="41"/>
    </location>
</feature>
<dbReference type="Proteomes" id="UP000030653">
    <property type="component" value="Unassembled WGS sequence"/>
</dbReference>
<feature type="non-terminal residue" evidence="2">
    <location>
        <position position="85"/>
    </location>
</feature>
<organism evidence="2 3">
    <name type="scientific">Dacryopinax primogenitus (strain DJM 731)</name>
    <name type="common">Brown rot fungus</name>
    <dbReference type="NCBI Taxonomy" id="1858805"/>
    <lineage>
        <taxon>Eukaryota</taxon>
        <taxon>Fungi</taxon>
        <taxon>Dikarya</taxon>
        <taxon>Basidiomycota</taxon>
        <taxon>Agaricomycotina</taxon>
        <taxon>Dacrymycetes</taxon>
        <taxon>Dacrymycetales</taxon>
        <taxon>Dacrymycetaceae</taxon>
        <taxon>Dacryopinax</taxon>
    </lineage>
</organism>
<evidence type="ECO:0000313" key="3">
    <source>
        <dbReference type="Proteomes" id="UP000030653"/>
    </source>
</evidence>
<feature type="region of interest" description="Disordered" evidence="1">
    <location>
        <begin position="1"/>
        <end position="85"/>
    </location>
</feature>
<protein>
    <submittedName>
        <fullName evidence="2">Uncharacterized protein</fullName>
    </submittedName>
</protein>
<dbReference type="HOGENOM" id="CLU_2518603_0_0_1"/>
<dbReference type="RefSeq" id="XP_040627708.1">
    <property type="nucleotide sequence ID" value="XM_040773116.1"/>
</dbReference>
<name>M5FT81_DACPD</name>
<feature type="compositionally biased region" description="Pro residues" evidence="1">
    <location>
        <begin position="1"/>
        <end position="10"/>
    </location>
</feature>